<reference evidence="1 2" key="1">
    <citation type="submission" date="2019-08" db="EMBL/GenBank/DDBJ databases">
        <title>Highly reduced genomes of protist endosymbionts show evolutionary convergence.</title>
        <authorList>
            <person name="George E."/>
            <person name="Husnik F."/>
            <person name="Tashyreva D."/>
            <person name="Prokopchuk G."/>
            <person name="Horak A."/>
            <person name="Kwong W.K."/>
            <person name="Lukes J."/>
            <person name="Keeling P.J."/>
        </authorList>
    </citation>
    <scope>NUCLEOTIDE SEQUENCE [LARGE SCALE GENOMIC DNA]</scope>
    <source>
        <strain evidence="1">1605</strain>
    </source>
</reference>
<protein>
    <submittedName>
        <fullName evidence="1">Uncharacterized protein</fullName>
    </submittedName>
</protein>
<evidence type="ECO:0000313" key="1">
    <source>
        <dbReference type="EMBL" id="QEK38053.1"/>
    </source>
</evidence>
<proteinExistence type="predicted"/>
<gene>
    <name evidence="1" type="ORF">FZC35_01535</name>
</gene>
<dbReference type="AlphaFoldDB" id="A0A5C0UEH6"/>
<keyword evidence="2" id="KW-1185">Reference proteome</keyword>
<dbReference type="EMBL" id="CP043315">
    <property type="protein sequence ID" value="QEK38053.1"/>
    <property type="molecule type" value="Genomic_DNA"/>
</dbReference>
<dbReference type="KEGG" id="cip:FZC35_01535"/>
<dbReference type="RefSeq" id="WP_148980900.1">
    <property type="nucleotide sequence ID" value="NZ_CP043315.1"/>
</dbReference>
<evidence type="ECO:0000313" key="2">
    <source>
        <dbReference type="Proteomes" id="UP000325155"/>
    </source>
</evidence>
<accession>A0A5C0UEH6</accession>
<organism evidence="1 2">
    <name type="scientific">Candidatus Cytomitobacter indipagum</name>
    <dbReference type="NCBI Taxonomy" id="2601575"/>
    <lineage>
        <taxon>Bacteria</taxon>
        <taxon>Pseudomonadati</taxon>
        <taxon>Pseudomonadota</taxon>
        <taxon>Alphaproteobacteria</taxon>
        <taxon>Holosporales</taxon>
        <taxon>Holosporaceae</taxon>
        <taxon>Candidatus Cytomitobacter</taxon>
    </lineage>
</organism>
<dbReference type="Proteomes" id="UP000325155">
    <property type="component" value="Chromosome"/>
</dbReference>
<name>A0A5C0UEH6_9PROT</name>
<sequence length="158" mass="18109">MNKLELTTFERNSGPLTAKQMDGNFLLIEESINKLSDQMVVANKNVESNKSKDFSLNAKDYSNESEWQISEYHDNNIDYIAFTYKGNIIYKAPVLSVKGSLFGCKLKFVPDSESAEKTINRETVAICLKTQSAYYMHNSDMLFIPFVDYSLSERNEEE</sequence>